<keyword evidence="6" id="KW-1185">Reference proteome</keyword>
<comment type="pathway">
    <text evidence="2">Organic acid metabolism; glycolate biosynthesis; glycolate from 2-phosphoglycolate: step 1/1.</text>
</comment>
<dbReference type="GO" id="GO:0008967">
    <property type="term" value="F:phosphoglycolate phosphatase activity"/>
    <property type="evidence" value="ECO:0007669"/>
    <property type="project" value="UniProtKB-EC"/>
</dbReference>
<dbReference type="PANTHER" id="PTHR43434">
    <property type="entry name" value="PHOSPHOGLYCOLATE PHOSPHATASE"/>
    <property type="match status" value="1"/>
</dbReference>
<dbReference type="AlphaFoldDB" id="A0A4R6WRV2"/>
<gene>
    <name evidence="5" type="ORF">A8950_2596</name>
</gene>
<evidence type="ECO:0000256" key="4">
    <source>
        <dbReference type="ARBA" id="ARBA00013078"/>
    </source>
</evidence>
<dbReference type="PANTHER" id="PTHR43434:SF1">
    <property type="entry name" value="PHOSPHOGLYCOLATE PHOSPHATASE"/>
    <property type="match status" value="1"/>
</dbReference>
<organism evidence="5 6">
    <name type="scientific">Dongia mobilis</name>
    <dbReference type="NCBI Taxonomy" id="578943"/>
    <lineage>
        <taxon>Bacteria</taxon>
        <taxon>Pseudomonadati</taxon>
        <taxon>Pseudomonadota</taxon>
        <taxon>Alphaproteobacteria</taxon>
        <taxon>Rhodospirillales</taxon>
        <taxon>Dongiaceae</taxon>
        <taxon>Dongia</taxon>
    </lineage>
</organism>
<reference evidence="5 6" key="1">
    <citation type="submission" date="2019-03" db="EMBL/GenBank/DDBJ databases">
        <title>Genomic Encyclopedia of Type Strains, Phase III (KMG-III): the genomes of soil and plant-associated and newly described type strains.</title>
        <authorList>
            <person name="Whitman W."/>
        </authorList>
    </citation>
    <scope>NUCLEOTIDE SEQUENCE [LARGE SCALE GENOMIC DNA]</scope>
    <source>
        <strain evidence="5 6">CGMCC 1.7660</strain>
    </source>
</reference>
<comment type="catalytic activity">
    <reaction evidence="1">
        <text>2-phosphoglycolate + H2O = glycolate + phosphate</text>
        <dbReference type="Rhea" id="RHEA:14369"/>
        <dbReference type="ChEBI" id="CHEBI:15377"/>
        <dbReference type="ChEBI" id="CHEBI:29805"/>
        <dbReference type="ChEBI" id="CHEBI:43474"/>
        <dbReference type="ChEBI" id="CHEBI:58033"/>
        <dbReference type="EC" id="3.1.3.18"/>
    </reaction>
</comment>
<dbReference type="EC" id="3.1.3.18" evidence="4"/>
<sequence>MKPGTSEQPTALLFDWDNTLVDSWGVLHATMNVTLRAMGHAEWSREEAEQRIRASMRDSFPRLFGPRWPEAEKVFYDTYESQHIKALRACAGAEDLLAWAAGNGLYLGVVSNKRGAYLRAEAKALGWERYFGRLAGAGDAARDKPAIEHVEAALVPGTVTLGRHVWFVGDTDIDLVCARNAGCVGVLVRGEAPAVGEFPEAAPDHYFPNLEDLRAALAARL</sequence>
<accession>A0A4R6WRV2</accession>
<dbReference type="EMBL" id="SNYW01000009">
    <property type="protein sequence ID" value="TDQ81527.1"/>
    <property type="molecule type" value="Genomic_DNA"/>
</dbReference>
<evidence type="ECO:0000313" key="5">
    <source>
        <dbReference type="EMBL" id="TDQ81527.1"/>
    </source>
</evidence>
<dbReference type="OrthoDB" id="9782449at2"/>
<dbReference type="SUPFAM" id="SSF56784">
    <property type="entry name" value="HAD-like"/>
    <property type="match status" value="1"/>
</dbReference>
<dbReference type="InterPro" id="IPR023214">
    <property type="entry name" value="HAD_sf"/>
</dbReference>
<evidence type="ECO:0000256" key="3">
    <source>
        <dbReference type="ARBA" id="ARBA00006171"/>
    </source>
</evidence>
<proteinExistence type="inferred from homology"/>
<protein>
    <recommendedName>
        <fullName evidence="4">phosphoglycolate phosphatase</fullName>
        <ecNumber evidence="4">3.1.3.18</ecNumber>
    </recommendedName>
</protein>
<dbReference type="Pfam" id="PF13419">
    <property type="entry name" value="HAD_2"/>
    <property type="match status" value="1"/>
</dbReference>
<dbReference type="Proteomes" id="UP000295783">
    <property type="component" value="Unassembled WGS sequence"/>
</dbReference>
<name>A0A4R6WRV2_9PROT</name>
<dbReference type="Gene3D" id="1.10.150.730">
    <property type="match status" value="1"/>
</dbReference>
<dbReference type="Gene3D" id="3.40.50.1000">
    <property type="entry name" value="HAD superfamily/HAD-like"/>
    <property type="match status" value="1"/>
</dbReference>
<comment type="caution">
    <text evidence="5">The sequence shown here is derived from an EMBL/GenBank/DDBJ whole genome shotgun (WGS) entry which is preliminary data.</text>
</comment>
<dbReference type="GO" id="GO:0006281">
    <property type="term" value="P:DNA repair"/>
    <property type="evidence" value="ECO:0007669"/>
    <property type="project" value="TreeGrafter"/>
</dbReference>
<dbReference type="SFLD" id="SFLDG01129">
    <property type="entry name" value="C1.5:_HAD__Beta-PGM__Phosphata"/>
    <property type="match status" value="1"/>
</dbReference>
<dbReference type="InterPro" id="IPR050155">
    <property type="entry name" value="HAD-like_hydrolase_sf"/>
</dbReference>
<comment type="similarity">
    <text evidence="3">Belongs to the HAD-like hydrolase superfamily. CbbY/CbbZ/Gph/YieH family.</text>
</comment>
<evidence type="ECO:0000313" key="6">
    <source>
        <dbReference type="Proteomes" id="UP000295783"/>
    </source>
</evidence>
<evidence type="ECO:0000256" key="1">
    <source>
        <dbReference type="ARBA" id="ARBA00000830"/>
    </source>
</evidence>
<dbReference type="GO" id="GO:0005829">
    <property type="term" value="C:cytosol"/>
    <property type="evidence" value="ECO:0007669"/>
    <property type="project" value="TreeGrafter"/>
</dbReference>
<evidence type="ECO:0000256" key="2">
    <source>
        <dbReference type="ARBA" id="ARBA00004818"/>
    </source>
</evidence>
<dbReference type="RefSeq" id="WP_133614076.1">
    <property type="nucleotide sequence ID" value="NZ_SNYW01000009.1"/>
</dbReference>
<dbReference type="InterPro" id="IPR036412">
    <property type="entry name" value="HAD-like_sf"/>
</dbReference>
<dbReference type="InterPro" id="IPR041492">
    <property type="entry name" value="HAD_2"/>
</dbReference>
<dbReference type="SFLD" id="SFLDS00003">
    <property type="entry name" value="Haloacid_Dehalogenase"/>
    <property type="match status" value="1"/>
</dbReference>